<feature type="signal peptide" evidence="1">
    <location>
        <begin position="1"/>
        <end position="23"/>
    </location>
</feature>
<name>A0A2R5G9F2_9STRA</name>
<proteinExistence type="predicted"/>
<evidence type="ECO:0000313" key="4">
    <source>
        <dbReference type="Proteomes" id="UP000241890"/>
    </source>
</evidence>
<protein>
    <recommendedName>
        <fullName evidence="2">Thioredoxin-like fold domain-containing protein</fullName>
    </recommendedName>
</protein>
<dbReference type="OrthoDB" id="37297at2759"/>
<evidence type="ECO:0000313" key="3">
    <source>
        <dbReference type="EMBL" id="GBG26398.1"/>
    </source>
</evidence>
<dbReference type="PANTHER" id="PTHR33875">
    <property type="entry name" value="OS09G0542200 PROTEIN"/>
    <property type="match status" value="1"/>
</dbReference>
<dbReference type="InterPro" id="IPR036249">
    <property type="entry name" value="Thioredoxin-like_sf"/>
</dbReference>
<evidence type="ECO:0000256" key="1">
    <source>
        <dbReference type="SAM" id="SignalP"/>
    </source>
</evidence>
<sequence length="227" mass="24666">MRAAALAMVLVLSLAQMLAVVHGQAVPIPATYDGYSQGPADAQVHVEFFYDLMCPNCRDSWPAINETMVHYGSSGPLRITMHTFPLPYHHNAFLVAEVAHALGPEHVWTWMDVIYAHQEEFGNGATASTTPKQVRAALTKLAADNGLPRDVVAKGLRDGDVDMATRVSWKYACYRGVSGTPTYLVNGVPAPAEAGGWSSKEWITFIESIRSGDQRTFVFPGGMAVQS</sequence>
<dbReference type="EMBL" id="BEYU01000020">
    <property type="protein sequence ID" value="GBG26398.1"/>
    <property type="molecule type" value="Genomic_DNA"/>
</dbReference>
<reference evidence="3 4" key="1">
    <citation type="submission" date="2017-12" db="EMBL/GenBank/DDBJ databases">
        <title>Sequencing, de novo assembly and annotation of complete genome of a new Thraustochytrid species, strain FCC1311.</title>
        <authorList>
            <person name="Sedici K."/>
            <person name="Godart F."/>
            <person name="Aiese Cigliano R."/>
            <person name="Sanseverino W."/>
            <person name="Barakat M."/>
            <person name="Ortet P."/>
            <person name="Marechal E."/>
            <person name="Cagnac O."/>
            <person name="Amato A."/>
        </authorList>
    </citation>
    <scope>NUCLEOTIDE SEQUENCE [LARGE SCALE GENOMIC DNA]</scope>
</reference>
<comment type="caution">
    <text evidence="3">The sequence shown here is derived from an EMBL/GenBank/DDBJ whole genome shotgun (WGS) entry which is preliminary data.</text>
</comment>
<organism evidence="3 4">
    <name type="scientific">Hondaea fermentalgiana</name>
    <dbReference type="NCBI Taxonomy" id="2315210"/>
    <lineage>
        <taxon>Eukaryota</taxon>
        <taxon>Sar</taxon>
        <taxon>Stramenopiles</taxon>
        <taxon>Bigyra</taxon>
        <taxon>Labyrinthulomycetes</taxon>
        <taxon>Thraustochytrida</taxon>
        <taxon>Thraustochytriidae</taxon>
        <taxon>Hondaea</taxon>
    </lineage>
</organism>
<dbReference type="InterPro" id="IPR012336">
    <property type="entry name" value="Thioredoxin-like_fold"/>
</dbReference>
<keyword evidence="1" id="KW-0732">Signal</keyword>
<dbReference type="AlphaFoldDB" id="A0A2R5G9F2"/>
<gene>
    <name evidence="3" type="ORF">FCC1311_026192</name>
</gene>
<dbReference type="SUPFAM" id="SSF52833">
    <property type="entry name" value="Thioredoxin-like"/>
    <property type="match status" value="1"/>
</dbReference>
<dbReference type="Pfam" id="PF13462">
    <property type="entry name" value="Thioredoxin_4"/>
    <property type="match status" value="1"/>
</dbReference>
<evidence type="ECO:0000259" key="2">
    <source>
        <dbReference type="Pfam" id="PF13462"/>
    </source>
</evidence>
<dbReference type="InParanoid" id="A0A2R5G9F2"/>
<accession>A0A2R5G9F2</accession>
<dbReference type="Gene3D" id="3.40.30.10">
    <property type="entry name" value="Glutaredoxin"/>
    <property type="match status" value="1"/>
</dbReference>
<feature type="domain" description="Thioredoxin-like fold" evidence="2">
    <location>
        <begin position="35"/>
        <end position="188"/>
    </location>
</feature>
<feature type="chain" id="PRO_5015331270" description="Thioredoxin-like fold domain-containing protein" evidence="1">
    <location>
        <begin position="24"/>
        <end position="227"/>
    </location>
</feature>
<keyword evidence="4" id="KW-1185">Reference proteome</keyword>
<dbReference type="Proteomes" id="UP000241890">
    <property type="component" value="Unassembled WGS sequence"/>
</dbReference>
<dbReference type="PANTHER" id="PTHR33875:SF2">
    <property type="entry name" value="ACR183CP"/>
    <property type="match status" value="1"/>
</dbReference>